<evidence type="ECO:0000256" key="2">
    <source>
        <dbReference type="ARBA" id="ARBA00011915"/>
    </source>
</evidence>
<sequence length="335" mass="36443">MNEQPVNVSVRQRTGVLELDRPKALNSLNHEMIRIITDALEGWREDPDIEQVLIVSASPKAFCAGGDVRQARDGILAGDHGPVDQFLSDEYAMDNLIGTYPKPYIAVWDGIVMGGGLGVSSHGSHRVTTAKAWASMPEMAIGYITDVGISWSSQRWPNSTPAIGTFIGLTAYRMTAADMLHLGLATHLVEDAAAFAEDVIGLGVDGALEKHSTTTDEPSQVAAWREDIEATFGAGTWADIDAALDAHPNREFVDTVRDLMAKASPSATVAAAELYLANRDAPTLRDGLDNEERLGELVRRQPDFVEGIRAVLVDKTQDAQWTDPHDPEEYRAVLR</sequence>
<name>A0A1X7JWV6_9CORY</name>
<dbReference type="GO" id="GO:0006574">
    <property type="term" value="P:L-valine catabolic process"/>
    <property type="evidence" value="ECO:0007669"/>
    <property type="project" value="TreeGrafter"/>
</dbReference>
<evidence type="ECO:0000313" key="5">
    <source>
        <dbReference type="EMBL" id="SMG32225.1"/>
    </source>
</evidence>
<dbReference type="Proteomes" id="UP000193309">
    <property type="component" value="Unassembled WGS sequence"/>
</dbReference>
<dbReference type="SUPFAM" id="SSF52096">
    <property type="entry name" value="ClpP/crotonase"/>
    <property type="match status" value="1"/>
</dbReference>
<dbReference type="OrthoDB" id="9790967at2"/>
<reference evidence="6" key="1">
    <citation type="submission" date="2017-04" db="EMBL/GenBank/DDBJ databases">
        <authorList>
            <person name="Varghese N."/>
            <person name="Submissions S."/>
        </authorList>
    </citation>
    <scope>NUCLEOTIDE SEQUENCE [LARGE SCALE GENOMIC DNA]</scope>
    <source>
        <strain evidence="6">VDS</strain>
    </source>
</reference>
<dbReference type="NCBIfam" id="NF004127">
    <property type="entry name" value="PRK05617.1"/>
    <property type="match status" value="1"/>
</dbReference>
<dbReference type="AlphaFoldDB" id="A0A1X7JWV6"/>
<evidence type="ECO:0000256" key="3">
    <source>
        <dbReference type="ARBA" id="ARBA00022801"/>
    </source>
</evidence>
<accession>A0A1X7JWV6</accession>
<dbReference type="PANTHER" id="PTHR43176">
    <property type="entry name" value="3-HYDROXYISOBUTYRYL-COA HYDROLASE-RELATED"/>
    <property type="match status" value="1"/>
</dbReference>
<dbReference type="InterPro" id="IPR045004">
    <property type="entry name" value="ECH_dom"/>
</dbReference>
<dbReference type="Gene3D" id="3.90.226.10">
    <property type="entry name" value="2-enoyl-CoA Hydratase, Chain A, domain 1"/>
    <property type="match status" value="1"/>
</dbReference>
<dbReference type="InterPro" id="IPR029045">
    <property type="entry name" value="ClpP/crotonase-like_dom_sf"/>
</dbReference>
<dbReference type="EMBL" id="FXAR01000007">
    <property type="protein sequence ID" value="SMG32225.1"/>
    <property type="molecule type" value="Genomic_DNA"/>
</dbReference>
<proteinExistence type="predicted"/>
<dbReference type="STRING" id="1610489.SAMN06295981_1967"/>
<comment type="catalytic activity">
    <reaction evidence="1">
        <text>3-hydroxy-2-methylpropanoyl-CoA + H2O = 3-hydroxy-2-methylpropanoate + CoA + H(+)</text>
        <dbReference type="Rhea" id="RHEA:20888"/>
        <dbReference type="ChEBI" id="CHEBI:11805"/>
        <dbReference type="ChEBI" id="CHEBI:15377"/>
        <dbReference type="ChEBI" id="CHEBI:15378"/>
        <dbReference type="ChEBI" id="CHEBI:57287"/>
        <dbReference type="ChEBI" id="CHEBI:57340"/>
        <dbReference type="EC" id="3.1.2.4"/>
    </reaction>
</comment>
<dbReference type="EC" id="3.1.2.4" evidence="2"/>
<dbReference type="Pfam" id="PF16113">
    <property type="entry name" value="ECH_2"/>
    <property type="match status" value="1"/>
</dbReference>
<evidence type="ECO:0000313" key="6">
    <source>
        <dbReference type="Proteomes" id="UP000193309"/>
    </source>
</evidence>
<keyword evidence="6" id="KW-1185">Reference proteome</keyword>
<evidence type="ECO:0000256" key="1">
    <source>
        <dbReference type="ARBA" id="ARBA00001709"/>
    </source>
</evidence>
<evidence type="ECO:0000259" key="4">
    <source>
        <dbReference type="Pfam" id="PF16113"/>
    </source>
</evidence>
<gene>
    <name evidence="5" type="ORF">SAMN06295981_1967</name>
</gene>
<feature type="domain" description="Enoyl-CoA hydratase/isomerase" evidence="4">
    <location>
        <begin position="15"/>
        <end position="323"/>
    </location>
</feature>
<dbReference type="GO" id="GO:0003860">
    <property type="term" value="F:3-hydroxyisobutyryl-CoA hydrolase activity"/>
    <property type="evidence" value="ECO:0007669"/>
    <property type="project" value="UniProtKB-EC"/>
</dbReference>
<organism evidence="5 6">
    <name type="scientific">Corynebacterium pollutisoli</name>
    <dbReference type="NCBI Taxonomy" id="1610489"/>
    <lineage>
        <taxon>Bacteria</taxon>
        <taxon>Bacillati</taxon>
        <taxon>Actinomycetota</taxon>
        <taxon>Actinomycetes</taxon>
        <taxon>Mycobacteriales</taxon>
        <taxon>Corynebacteriaceae</taxon>
        <taxon>Corynebacterium</taxon>
    </lineage>
</organism>
<keyword evidence="3" id="KW-0378">Hydrolase</keyword>
<dbReference type="CDD" id="cd06558">
    <property type="entry name" value="crotonase-like"/>
    <property type="match status" value="1"/>
</dbReference>
<protein>
    <recommendedName>
        <fullName evidence="2">3-hydroxyisobutyryl-CoA hydrolase</fullName>
        <ecNumber evidence="2">3.1.2.4</ecNumber>
    </recommendedName>
</protein>
<dbReference type="InterPro" id="IPR032259">
    <property type="entry name" value="HIBYL-CoA-H"/>
</dbReference>
<dbReference type="PANTHER" id="PTHR43176:SF3">
    <property type="entry name" value="3-HYDROXYISOBUTYRYL-COA HYDROLASE, MITOCHONDRIAL"/>
    <property type="match status" value="1"/>
</dbReference>
<dbReference type="RefSeq" id="WP_085550070.1">
    <property type="nucleotide sequence ID" value="NZ_FXAR01000007.1"/>
</dbReference>